<dbReference type="Proteomes" id="UP000198531">
    <property type="component" value="Unassembled WGS sequence"/>
</dbReference>
<dbReference type="CDD" id="cd02440">
    <property type="entry name" value="AdoMet_MTases"/>
    <property type="match status" value="1"/>
</dbReference>
<dbReference type="Gene3D" id="3.40.50.150">
    <property type="entry name" value="Vaccinia Virus protein VP39"/>
    <property type="match status" value="1"/>
</dbReference>
<evidence type="ECO:0000313" key="2">
    <source>
        <dbReference type="EMBL" id="SFR41321.1"/>
    </source>
</evidence>
<sequence length="259" mass="28067">MDFDVPSLGRADGPSLASRLRWRLRRPFYGAYYAVTRANHERELVATRKRVGDATFRSYEPLLRHGDDVLLERLLDAVAPGDVVYDVGANTGVYSLAVAASHPDARVVAFEPDPAVRSHLAANVRVNDFANVAVRGEGVGDETGTRRFFRSTYDELGSFDEARASAWEARVRGTVEVPVVTLDGLVAAGTPPPDHLKVDVEGGAAAVLAGARAVLESARPTVYFEPHDESERRAVADALAPLGYEIRTRPDGWVCTPDG</sequence>
<keyword evidence="2" id="KW-0808">Transferase</keyword>
<dbReference type="InterPro" id="IPR006342">
    <property type="entry name" value="FkbM_mtfrase"/>
</dbReference>
<keyword evidence="3" id="KW-1185">Reference proteome</keyword>
<dbReference type="InterPro" id="IPR052514">
    <property type="entry name" value="SAM-dependent_MTase"/>
</dbReference>
<dbReference type="SUPFAM" id="SSF53335">
    <property type="entry name" value="S-adenosyl-L-methionine-dependent methyltransferases"/>
    <property type="match status" value="1"/>
</dbReference>
<dbReference type="GO" id="GO:0032259">
    <property type="term" value="P:methylation"/>
    <property type="evidence" value="ECO:0007669"/>
    <property type="project" value="UniProtKB-KW"/>
</dbReference>
<dbReference type="InterPro" id="IPR029063">
    <property type="entry name" value="SAM-dependent_MTases_sf"/>
</dbReference>
<dbReference type="GO" id="GO:0008168">
    <property type="term" value="F:methyltransferase activity"/>
    <property type="evidence" value="ECO:0007669"/>
    <property type="project" value="UniProtKB-KW"/>
</dbReference>
<dbReference type="OrthoDB" id="275825at2157"/>
<protein>
    <submittedName>
        <fullName evidence="2">Methyltransferase, FkbM family</fullName>
    </submittedName>
</protein>
<gene>
    <name evidence="2" type="ORF">SAMN04487947_1125</name>
</gene>
<dbReference type="PANTHER" id="PTHR34203">
    <property type="entry name" value="METHYLTRANSFERASE, FKBM FAMILY PROTEIN"/>
    <property type="match status" value="1"/>
</dbReference>
<dbReference type="EMBL" id="FOYT01000001">
    <property type="protein sequence ID" value="SFR41321.1"/>
    <property type="molecule type" value="Genomic_DNA"/>
</dbReference>
<dbReference type="Pfam" id="PF05050">
    <property type="entry name" value="Methyltransf_21"/>
    <property type="match status" value="1"/>
</dbReference>
<dbReference type="STRING" id="553469.SAMN04487947_1125"/>
<evidence type="ECO:0000313" key="3">
    <source>
        <dbReference type="Proteomes" id="UP000198531"/>
    </source>
</evidence>
<accession>A0A1I6GGT2</accession>
<feature type="domain" description="Methyltransferase FkbM" evidence="1">
    <location>
        <begin position="86"/>
        <end position="229"/>
    </location>
</feature>
<dbReference type="NCBIfam" id="TIGR01444">
    <property type="entry name" value="fkbM_fam"/>
    <property type="match status" value="1"/>
</dbReference>
<dbReference type="AlphaFoldDB" id="A0A1I6GGT2"/>
<evidence type="ECO:0000259" key="1">
    <source>
        <dbReference type="Pfam" id="PF05050"/>
    </source>
</evidence>
<reference evidence="3" key="1">
    <citation type="submission" date="2016-10" db="EMBL/GenBank/DDBJ databases">
        <authorList>
            <person name="Varghese N."/>
            <person name="Submissions S."/>
        </authorList>
    </citation>
    <scope>NUCLEOTIDE SEQUENCE [LARGE SCALE GENOMIC DNA]</scope>
    <source>
        <strain evidence="3">CGMCC 1.7736</strain>
    </source>
</reference>
<keyword evidence="2" id="KW-0489">Methyltransferase</keyword>
<proteinExistence type="predicted"/>
<dbReference type="PANTHER" id="PTHR34203:SF15">
    <property type="entry name" value="SLL1173 PROTEIN"/>
    <property type="match status" value="1"/>
</dbReference>
<name>A0A1I6GGT2_9EURY</name>
<dbReference type="RefSeq" id="WP_089805361.1">
    <property type="nucleotide sequence ID" value="NZ_FOYT01000001.1"/>
</dbReference>
<organism evidence="2 3">
    <name type="scientific">Halogeometricum rufum</name>
    <dbReference type="NCBI Taxonomy" id="553469"/>
    <lineage>
        <taxon>Archaea</taxon>
        <taxon>Methanobacteriati</taxon>
        <taxon>Methanobacteriota</taxon>
        <taxon>Stenosarchaea group</taxon>
        <taxon>Halobacteria</taxon>
        <taxon>Halobacteriales</taxon>
        <taxon>Haloferacaceae</taxon>
        <taxon>Halogeometricum</taxon>
    </lineage>
</organism>